<dbReference type="RefSeq" id="WP_192505115.1">
    <property type="nucleotide sequence ID" value="NZ_CP043895.1"/>
</dbReference>
<dbReference type="AlphaFoldDB" id="A0AAP9WNU1"/>
<reference evidence="1" key="1">
    <citation type="submission" date="2019-09" db="EMBL/GenBank/DDBJ databases">
        <title>Comparative Genomics of Leptospira interrogans Reveals Genome Plasticity - A Common Adaptive Strategy for Survival in Various Hosts.</title>
        <authorList>
            <person name="Ramli S.R."/>
            <person name="Bunk B."/>
            <person name="Goris M."/>
            <person name="Bhuju S."/>
            <person name="Jarek M."/>
            <person name="Sproer C."/>
            <person name="Mustakim S."/>
            <person name="Strommenger B."/>
            <person name="Pessler F."/>
        </authorList>
    </citation>
    <scope>NUCLEOTIDE SEQUENCE</scope>
    <source>
        <strain evidence="1">1489</strain>
        <plasmid evidence="1">p1</plasmid>
    </source>
</reference>
<keyword evidence="1" id="KW-0614">Plasmid</keyword>
<dbReference type="EMBL" id="CP043895">
    <property type="protein sequence ID" value="QOI52991.1"/>
    <property type="molecule type" value="Genomic_DNA"/>
</dbReference>
<geneLocation type="plasmid" evidence="1 2">
    <name>p1</name>
</geneLocation>
<proteinExistence type="predicted"/>
<sequence length="131" mass="13844">MQAYATGGYSKSSFNNIHWDEKAARKWACYATAGQLAAMAAYAAIYGAPGYGIGVTALGEAAFGLDNPYMLSFFSEQTLEVFSIIGTTKSALQGDWQSVGLDFITYYSGIKGLSTIHSIGKGAVNTCEGPL</sequence>
<protein>
    <submittedName>
        <fullName evidence="1">Uncharacterized protein</fullName>
    </submittedName>
</protein>
<evidence type="ECO:0000313" key="2">
    <source>
        <dbReference type="Proteomes" id="UP000663255"/>
    </source>
</evidence>
<dbReference type="Proteomes" id="UP000663255">
    <property type="component" value="Plasmid p1"/>
</dbReference>
<evidence type="ECO:0000313" key="1">
    <source>
        <dbReference type="EMBL" id="QOI52991.1"/>
    </source>
</evidence>
<organism evidence="1 2">
    <name type="scientific">Leptospira interrogans serovar Bataviae</name>
    <dbReference type="NCBI Taxonomy" id="312175"/>
    <lineage>
        <taxon>Bacteria</taxon>
        <taxon>Pseudomonadati</taxon>
        <taxon>Spirochaetota</taxon>
        <taxon>Spirochaetia</taxon>
        <taxon>Leptospirales</taxon>
        <taxon>Leptospiraceae</taxon>
        <taxon>Leptospira</taxon>
    </lineage>
</organism>
<accession>A0AAP9WNU1</accession>
<gene>
    <name evidence="1" type="ORF">Lepto1489_21660</name>
</gene>
<name>A0AAP9WNU1_LEPIR</name>